<evidence type="ECO:0000256" key="1">
    <source>
        <dbReference type="ARBA" id="ARBA00023125"/>
    </source>
</evidence>
<reference evidence="4 5" key="1">
    <citation type="submission" date="2011-05" db="EMBL/GenBank/DDBJ databases">
        <title>Whole genome sequence of Microlunatus phosphovorus NM-1.</title>
        <authorList>
            <person name="Hosoyama A."/>
            <person name="Sasaki K."/>
            <person name="Harada T."/>
            <person name="Igarashi R."/>
            <person name="Kawakoshi A."/>
            <person name="Sasagawa M."/>
            <person name="Fukada J."/>
            <person name="Nakamura S."/>
            <person name="Katano Y."/>
            <person name="Hanada S."/>
            <person name="Kamagata Y."/>
            <person name="Nakamura N."/>
            <person name="Yamazaki S."/>
            <person name="Fujita N."/>
        </authorList>
    </citation>
    <scope>NUCLEOTIDE SEQUENCE [LARGE SCALE GENOMIC DNA]</scope>
    <source>
        <strain evidence="5">ATCC 700054 / DSM 10555 / JCM 9379 / NBRC 101784 / NCIMB 13414 / VKM Ac-1990 / NM-1</strain>
    </source>
</reference>
<evidence type="ECO:0000313" key="5">
    <source>
        <dbReference type="Proteomes" id="UP000007947"/>
    </source>
</evidence>
<keyword evidence="2" id="KW-0597">Phosphoprotein</keyword>
<dbReference type="KEGG" id="mph:MLP_33500"/>
<protein>
    <submittedName>
        <fullName evidence="4">Putative two-component system response regulator</fullName>
    </submittedName>
</protein>
<evidence type="ECO:0000259" key="3">
    <source>
        <dbReference type="PROSITE" id="PS50110"/>
    </source>
</evidence>
<dbReference type="EMBL" id="AP012204">
    <property type="protein sequence ID" value="BAK36364.1"/>
    <property type="molecule type" value="Genomic_DNA"/>
</dbReference>
<evidence type="ECO:0000256" key="2">
    <source>
        <dbReference type="PROSITE-ProRule" id="PRU00169"/>
    </source>
</evidence>
<dbReference type="Proteomes" id="UP000007947">
    <property type="component" value="Chromosome"/>
</dbReference>
<dbReference type="GO" id="GO:0003677">
    <property type="term" value="F:DNA binding"/>
    <property type="evidence" value="ECO:0007669"/>
    <property type="project" value="UniProtKB-KW"/>
</dbReference>
<dbReference type="SUPFAM" id="SSF46894">
    <property type="entry name" value="C-terminal effector domain of the bipartite response regulators"/>
    <property type="match status" value="1"/>
</dbReference>
<proteinExistence type="predicted"/>
<dbReference type="InterPro" id="IPR039420">
    <property type="entry name" value="WalR-like"/>
</dbReference>
<dbReference type="Gene3D" id="3.40.50.2300">
    <property type="match status" value="1"/>
</dbReference>
<gene>
    <name evidence="4" type="ordered locus">MLP_33500</name>
</gene>
<dbReference type="InterPro" id="IPR011006">
    <property type="entry name" value="CheY-like_superfamily"/>
</dbReference>
<dbReference type="HOGENOM" id="CLU_000445_90_5_11"/>
<dbReference type="InterPro" id="IPR001789">
    <property type="entry name" value="Sig_transdc_resp-reg_receiver"/>
</dbReference>
<dbReference type="PROSITE" id="PS50110">
    <property type="entry name" value="RESPONSE_REGULATORY"/>
    <property type="match status" value="1"/>
</dbReference>
<dbReference type="GO" id="GO:0006355">
    <property type="term" value="P:regulation of DNA-templated transcription"/>
    <property type="evidence" value="ECO:0007669"/>
    <property type="project" value="InterPro"/>
</dbReference>
<sequence>MAAMSRAIDNSAGRQPGTGTVITVAAIDDDRMLLGGLTAWLGPVDDLELVLTCGTVADYEQALAADIAVPDVVLLDLNLRDLTDPVDNVQRVLASGALVIMVSTIPDADGVLATLEAGAAGYLTKDQDLEALLAAIREVAAGGSALSPELAFMISRDSRPQRPQLSPQERTVLTAYASGATLAAAARRAGVAYGTAREYLERVKRKYADAGRPTYTKLDLADRVREDRLELDGLGE</sequence>
<dbReference type="PANTHER" id="PTHR43214">
    <property type="entry name" value="TWO-COMPONENT RESPONSE REGULATOR"/>
    <property type="match status" value="1"/>
</dbReference>
<dbReference type="SMART" id="SM00448">
    <property type="entry name" value="REC"/>
    <property type="match status" value="1"/>
</dbReference>
<organism evidence="4 5">
    <name type="scientific">Microlunatus phosphovorus (strain ATCC 700054 / DSM 10555 / JCM 9379 / NBRC 101784 / NCIMB 13414 / VKM Ac-1990 / NM-1)</name>
    <dbReference type="NCBI Taxonomy" id="1032480"/>
    <lineage>
        <taxon>Bacteria</taxon>
        <taxon>Bacillati</taxon>
        <taxon>Actinomycetota</taxon>
        <taxon>Actinomycetes</taxon>
        <taxon>Propionibacteriales</taxon>
        <taxon>Propionibacteriaceae</taxon>
        <taxon>Microlunatus</taxon>
    </lineage>
</organism>
<evidence type="ECO:0000313" key="4">
    <source>
        <dbReference type="EMBL" id="BAK36364.1"/>
    </source>
</evidence>
<keyword evidence="1" id="KW-0238">DNA-binding</keyword>
<dbReference type="AlphaFoldDB" id="F5XMA7"/>
<dbReference type="eggNOG" id="COG2197">
    <property type="taxonomic scope" value="Bacteria"/>
</dbReference>
<feature type="domain" description="Response regulatory" evidence="3">
    <location>
        <begin position="23"/>
        <end position="140"/>
    </location>
</feature>
<dbReference type="STRING" id="1032480.MLP_33500"/>
<accession>F5XMA7</accession>
<dbReference type="InterPro" id="IPR016032">
    <property type="entry name" value="Sig_transdc_resp-reg_C-effctor"/>
</dbReference>
<dbReference type="Pfam" id="PF00072">
    <property type="entry name" value="Response_reg"/>
    <property type="match status" value="1"/>
</dbReference>
<keyword evidence="5" id="KW-1185">Reference proteome</keyword>
<feature type="modified residue" description="4-aspartylphosphate" evidence="2">
    <location>
        <position position="76"/>
    </location>
</feature>
<dbReference type="SUPFAM" id="SSF52172">
    <property type="entry name" value="CheY-like"/>
    <property type="match status" value="1"/>
</dbReference>
<dbReference type="GO" id="GO:0000160">
    <property type="term" value="P:phosphorelay signal transduction system"/>
    <property type="evidence" value="ECO:0007669"/>
    <property type="project" value="InterPro"/>
</dbReference>
<name>F5XMA7_MICPN</name>